<keyword evidence="1" id="KW-0472">Membrane</keyword>
<comment type="caution">
    <text evidence="2">The sequence shown here is derived from an EMBL/GenBank/DDBJ whole genome shotgun (WGS) entry which is preliminary data.</text>
</comment>
<sequence length="93" mass="9697">MTDIELLLLLASAIFGALLSAGLGWAESGSPFDARKFWPSLVRAAISAVVVFVGTSYAHVGPITAIIYIFAFLTGMGIDAGGNRIAGAIRIKE</sequence>
<accession>X1MKW9</accession>
<feature type="transmembrane region" description="Helical" evidence="1">
    <location>
        <begin position="63"/>
        <end position="82"/>
    </location>
</feature>
<reference evidence="2" key="1">
    <citation type="journal article" date="2014" name="Front. Microbiol.">
        <title>High frequency of phylogenetically diverse reductive dehalogenase-homologous genes in deep subseafloor sedimentary metagenomes.</title>
        <authorList>
            <person name="Kawai M."/>
            <person name="Futagami T."/>
            <person name="Toyoda A."/>
            <person name="Takaki Y."/>
            <person name="Nishi S."/>
            <person name="Hori S."/>
            <person name="Arai W."/>
            <person name="Tsubouchi T."/>
            <person name="Morono Y."/>
            <person name="Uchiyama I."/>
            <person name="Ito T."/>
            <person name="Fujiyama A."/>
            <person name="Inagaki F."/>
            <person name="Takami H."/>
        </authorList>
    </citation>
    <scope>NUCLEOTIDE SEQUENCE</scope>
    <source>
        <strain evidence="2">Expedition CK06-06</strain>
    </source>
</reference>
<evidence type="ECO:0008006" key="3">
    <source>
        <dbReference type="Google" id="ProtNLM"/>
    </source>
</evidence>
<evidence type="ECO:0000313" key="2">
    <source>
        <dbReference type="EMBL" id="GAI06974.1"/>
    </source>
</evidence>
<gene>
    <name evidence="2" type="ORF">S06H3_19554</name>
</gene>
<dbReference type="AlphaFoldDB" id="X1MKW9"/>
<proteinExistence type="predicted"/>
<name>X1MKW9_9ZZZZ</name>
<feature type="transmembrane region" description="Helical" evidence="1">
    <location>
        <begin position="37"/>
        <end position="57"/>
    </location>
</feature>
<keyword evidence="1" id="KW-0812">Transmembrane</keyword>
<protein>
    <recommendedName>
        <fullName evidence="3">Holin</fullName>
    </recommendedName>
</protein>
<dbReference type="EMBL" id="BARV01010022">
    <property type="protein sequence ID" value="GAI06974.1"/>
    <property type="molecule type" value="Genomic_DNA"/>
</dbReference>
<evidence type="ECO:0000256" key="1">
    <source>
        <dbReference type="SAM" id="Phobius"/>
    </source>
</evidence>
<keyword evidence="1" id="KW-1133">Transmembrane helix</keyword>
<feature type="transmembrane region" description="Helical" evidence="1">
    <location>
        <begin position="6"/>
        <end position="25"/>
    </location>
</feature>
<organism evidence="2">
    <name type="scientific">marine sediment metagenome</name>
    <dbReference type="NCBI Taxonomy" id="412755"/>
    <lineage>
        <taxon>unclassified sequences</taxon>
        <taxon>metagenomes</taxon>
        <taxon>ecological metagenomes</taxon>
    </lineage>
</organism>